<dbReference type="PANTHER" id="PTHR46796">
    <property type="entry name" value="HTH-TYPE TRANSCRIPTIONAL ACTIVATOR RHAS-RELATED"/>
    <property type="match status" value="1"/>
</dbReference>
<dbReference type="SUPFAM" id="SSF46689">
    <property type="entry name" value="Homeodomain-like"/>
    <property type="match status" value="1"/>
</dbReference>
<reference evidence="6" key="1">
    <citation type="submission" date="2018-04" db="EMBL/GenBank/DDBJ databases">
        <authorList>
            <person name="Liu S."/>
            <person name="Wang Z."/>
            <person name="Li J."/>
        </authorList>
    </citation>
    <scope>NUCLEOTIDE SEQUENCE [LARGE SCALE GENOMIC DNA]</scope>
    <source>
        <strain evidence="6">2189</strain>
    </source>
</reference>
<keyword evidence="2" id="KW-0238">DNA-binding</keyword>
<dbReference type="PROSITE" id="PS00041">
    <property type="entry name" value="HTH_ARAC_FAMILY_1"/>
    <property type="match status" value="1"/>
</dbReference>
<keyword evidence="6" id="KW-1185">Reference proteome</keyword>
<protein>
    <submittedName>
        <fullName evidence="5">AraC family transcriptional regulator</fullName>
    </submittedName>
</protein>
<dbReference type="KEGG" id="cyz:C3B44_00320"/>
<proteinExistence type="predicted"/>
<dbReference type="PRINTS" id="PR00032">
    <property type="entry name" value="HTHARAC"/>
</dbReference>
<evidence type="ECO:0000256" key="1">
    <source>
        <dbReference type="ARBA" id="ARBA00023015"/>
    </source>
</evidence>
<feature type="domain" description="HTH araC/xylS-type" evidence="4">
    <location>
        <begin position="221"/>
        <end position="322"/>
    </location>
</feature>
<dbReference type="EMBL" id="QEEZ01000025">
    <property type="protein sequence ID" value="PWC00916.1"/>
    <property type="molecule type" value="Genomic_DNA"/>
</dbReference>
<evidence type="ECO:0000313" key="5">
    <source>
        <dbReference type="EMBL" id="PWC00916.1"/>
    </source>
</evidence>
<organism evidence="5 6">
    <name type="scientific">Corynebacterium yudongzhengii</name>
    <dbReference type="NCBI Taxonomy" id="2080740"/>
    <lineage>
        <taxon>Bacteria</taxon>
        <taxon>Bacillati</taxon>
        <taxon>Actinomycetota</taxon>
        <taxon>Actinomycetes</taxon>
        <taxon>Mycobacteriales</taxon>
        <taxon>Corynebacteriaceae</taxon>
        <taxon>Corynebacterium</taxon>
    </lineage>
</organism>
<dbReference type="Gene3D" id="1.10.10.60">
    <property type="entry name" value="Homeodomain-like"/>
    <property type="match status" value="1"/>
</dbReference>
<dbReference type="InterPro" id="IPR035418">
    <property type="entry name" value="AraC-bd_2"/>
</dbReference>
<dbReference type="InterPro" id="IPR009057">
    <property type="entry name" value="Homeodomain-like_sf"/>
</dbReference>
<evidence type="ECO:0000256" key="2">
    <source>
        <dbReference type="ARBA" id="ARBA00023125"/>
    </source>
</evidence>
<dbReference type="InterPro" id="IPR018060">
    <property type="entry name" value="HTH_AraC"/>
</dbReference>
<evidence type="ECO:0000256" key="3">
    <source>
        <dbReference type="ARBA" id="ARBA00023163"/>
    </source>
</evidence>
<dbReference type="AlphaFoldDB" id="A0A2U1T4H9"/>
<keyword evidence="1" id="KW-0805">Transcription regulation</keyword>
<gene>
    <name evidence="5" type="ORF">DF222_10255</name>
</gene>
<dbReference type="Pfam" id="PF14525">
    <property type="entry name" value="AraC_binding_2"/>
    <property type="match status" value="1"/>
</dbReference>
<dbReference type="OrthoDB" id="9799345at2"/>
<dbReference type="InterPro" id="IPR018062">
    <property type="entry name" value="HTH_AraC-typ_CS"/>
</dbReference>
<accession>A0A2U1T4H9</accession>
<dbReference type="InterPro" id="IPR050204">
    <property type="entry name" value="AraC_XylS_family_regulators"/>
</dbReference>
<dbReference type="GO" id="GO:0003700">
    <property type="term" value="F:DNA-binding transcription factor activity"/>
    <property type="evidence" value="ECO:0007669"/>
    <property type="project" value="InterPro"/>
</dbReference>
<evidence type="ECO:0000259" key="4">
    <source>
        <dbReference type="PROSITE" id="PS01124"/>
    </source>
</evidence>
<name>A0A2U1T4H9_9CORY</name>
<dbReference type="Proteomes" id="UP000244989">
    <property type="component" value="Unassembled WGS sequence"/>
</dbReference>
<dbReference type="RefSeq" id="WP_108432495.1">
    <property type="nucleotide sequence ID" value="NZ_CP026947.1"/>
</dbReference>
<dbReference type="GO" id="GO:0043565">
    <property type="term" value="F:sequence-specific DNA binding"/>
    <property type="evidence" value="ECO:0007669"/>
    <property type="project" value="InterPro"/>
</dbReference>
<dbReference type="PANTHER" id="PTHR46796:SF6">
    <property type="entry name" value="ARAC SUBFAMILY"/>
    <property type="match status" value="1"/>
</dbReference>
<dbReference type="InterPro" id="IPR020449">
    <property type="entry name" value="Tscrpt_reg_AraC-type_HTH"/>
</dbReference>
<evidence type="ECO:0000313" key="6">
    <source>
        <dbReference type="Proteomes" id="UP000244989"/>
    </source>
</evidence>
<sequence>MGDEHTEKTWRRLSFSTEALPVDGRIELWENHNSEALLPLDIRTLDDAPMTAAQANLVLPSMRVASVKGTSQIVERSEAFIRDNPTGVVAIFFALEGEAFFVHSDGMLSLRPGQAVVYHGDRPFTRGFPTGLRELVLTIPESSFVELFGNLVDKLPFVFSFGRDASPSTQSLTALLAEAIGSAGEHPRRPLAEAGALQDRLLELTHHALTGSTAGAKTLVALGKDLIGLRYNDPKLSVEEIAAGVGISARQLSRAFAEAGLTVAGYLRWRRISVAQMMLRDPHRAGLSIAEIGARCGFSSASSFARAFRAQVGCTPRNWRKMGGS</sequence>
<keyword evidence="3" id="KW-0804">Transcription</keyword>
<dbReference type="SMART" id="SM00342">
    <property type="entry name" value="HTH_ARAC"/>
    <property type="match status" value="1"/>
</dbReference>
<comment type="caution">
    <text evidence="5">The sequence shown here is derived from an EMBL/GenBank/DDBJ whole genome shotgun (WGS) entry which is preliminary data.</text>
</comment>
<dbReference type="PROSITE" id="PS01124">
    <property type="entry name" value="HTH_ARAC_FAMILY_2"/>
    <property type="match status" value="1"/>
</dbReference>
<dbReference type="Pfam" id="PF12833">
    <property type="entry name" value="HTH_18"/>
    <property type="match status" value="1"/>
</dbReference>